<dbReference type="InterPro" id="IPR032875">
    <property type="entry name" value="Succ_CoA_lig_flav_dom"/>
</dbReference>
<gene>
    <name evidence="6" type="ORF">BG454_18450</name>
</gene>
<feature type="domain" description="CoA-binding" evidence="5">
    <location>
        <begin position="4"/>
        <end position="100"/>
    </location>
</feature>
<dbReference type="InterPro" id="IPR036291">
    <property type="entry name" value="NAD(P)-bd_dom_sf"/>
</dbReference>
<evidence type="ECO:0000313" key="6">
    <source>
        <dbReference type="EMBL" id="ATX67549.1"/>
    </source>
</evidence>
<keyword evidence="1" id="KW-0816">Tricarboxylic acid cycle</keyword>
<keyword evidence="2 6" id="KW-0436">Ligase</keyword>
<organism evidence="6 7">
    <name type="scientific">Roseinatronobacter bogoriensis subsp. barguzinensis</name>
    <dbReference type="NCBI Taxonomy" id="441209"/>
    <lineage>
        <taxon>Bacteria</taxon>
        <taxon>Pseudomonadati</taxon>
        <taxon>Pseudomonadota</taxon>
        <taxon>Alphaproteobacteria</taxon>
        <taxon>Rhodobacterales</taxon>
        <taxon>Paracoccaceae</taxon>
        <taxon>Roseinatronobacter</taxon>
    </lineage>
</organism>
<dbReference type="GO" id="GO:0009361">
    <property type="term" value="C:succinate-CoA ligase complex (ADP-forming)"/>
    <property type="evidence" value="ECO:0007669"/>
    <property type="project" value="TreeGrafter"/>
</dbReference>
<dbReference type="RefSeq" id="WP_071479126.1">
    <property type="nucleotide sequence ID" value="NZ_CP024899.1"/>
</dbReference>
<dbReference type="KEGG" id="rbg:BG454_18450"/>
<evidence type="ECO:0000256" key="4">
    <source>
        <dbReference type="PIRSR" id="PIRSR001553-1"/>
    </source>
</evidence>
<keyword evidence="3" id="KW-0547">Nucleotide-binding</keyword>
<evidence type="ECO:0000256" key="3">
    <source>
        <dbReference type="ARBA" id="ARBA00022741"/>
    </source>
</evidence>
<dbReference type="PANTHER" id="PTHR11117:SF2">
    <property type="entry name" value="SUCCINATE--COA LIGASE [ADP_GDP-FORMING] SUBUNIT ALPHA, MITOCHONDRIAL"/>
    <property type="match status" value="1"/>
</dbReference>
<dbReference type="Gene3D" id="3.40.50.720">
    <property type="entry name" value="NAD(P)-binding Rossmann-like Domain"/>
    <property type="match status" value="1"/>
</dbReference>
<dbReference type="SUPFAM" id="SSF52210">
    <property type="entry name" value="Succinyl-CoA synthetase domains"/>
    <property type="match status" value="1"/>
</dbReference>
<dbReference type="Gene3D" id="3.40.50.261">
    <property type="entry name" value="Succinyl-CoA synthetase domains"/>
    <property type="match status" value="1"/>
</dbReference>
<dbReference type="Proteomes" id="UP000228948">
    <property type="component" value="Chromosome"/>
</dbReference>
<reference evidence="6 7" key="1">
    <citation type="submission" date="2017-11" db="EMBL/GenBank/DDBJ databases">
        <title>Revised Sequence and Annotation of the Rhodobaca barguzinensis strain alga05 Genome.</title>
        <authorList>
            <person name="Kopejtka K."/>
            <person name="Tomasch J.M."/>
            <person name="Bunk B."/>
            <person name="Koblizek M."/>
        </authorList>
    </citation>
    <scope>NUCLEOTIDE SEQUENCE [LARGE SCALE GENOMIC DNA]</scope>
    <source>
        <strain evidence="7">alga05</strain>
    </source>
</reference>
<sequence length="307" mass="31569">MAIMIDKSTRVLVQGLTGRQAQVDSANCLSYGAQIVAGVTPGKGGQEVLGLPIYNSVRGATLRHDIDASVIYVPAAGAASAALEALHAGVRLVLITSEGISRHEMARVVATAASRGASVVGPNTNGIIVPGQTKLGGIGGKDPADIYAAGRIGICSRSGGMSAEIGLSLKSGGYGVSTGIAMGGDRVTGGRMVDYVRLFEEDPQTDAIVIYGEPGSENEMDLARHLHENGVRKPILALIAGLFQENYPTGMSFGHAAAMISSAEDSASAKRRLLAQAGAIIVDSISDLPHLLQQAGISPTQNVEELT</sequence>
<dbReference type="Pfam" id="PF13607">
    <property type="entry name" value="Succ_CoA_lig"/>
    <property type="match status" value="1"/>
</dbReference>
<dbReference type="GO" id="GO:0004776">
    <property type="term" value="F:succinate-CoA ligase (GDP-forming) activity"/>
    <property type="evidence" value="ECO:0007669"/>
    <property type="project" value="TreeGrafter"/>
</dbReference>
<dbReference type="OrthoDB" id="9807196at2"/>
<keyword evidence="7" id="KW-1185">Reference proteome</keyword>
<evidence type="ECO:0000313" key="7">
    <source>
        <dbReference type="Proteomes" id="UP000228948"/>
    </source>
</evidence>
<proteinExistence type="predicted"/>
<evidence type="ECO:0000256" key="1">
    <source>
        <dbReference type="ARBA" id="ARBA00022532"/>
    </source>
</evidence>
<dbReference type="PANTHER" id="PTHR11117">
    <property type="entry name" value="SUCCINYL-COA LIGASE SUBUNIT ALPHA"/>
    <property type="match status" value="1"/>
</dbReference>
<dbReference type="SMART" id="SM00881">
    <property type="entry name" value="CoA_binding"/>
    <property type="match status" value="1"/>
</dbReference>
<dbReference type="PRINTS" id="PR01798">
    <property type="entry name" value="SCOASYNTHASE"/>
</dbReference>
<protein>
    <submittedName>
        <fullName evidence="6">Succinate--CoA ligase subunit alpha</fullName>
    </submittedName>
</protein>
<dbReference type="InterPro" id="IPR003781">
    <property type="entry name" value="CoA-bd"/>
</dbReference>
<dbReference type="AlphaFoldDB" id="A0A2K8KDQ2"/>
<feature type="active site" description="Tele-phosphohistidine intermediate" evidence="4">
    <location>
        <position position="255"/>
    </location>
</feature>
<dbReference type="Pfam" id="PF02629">
    <property type="entry name" value="CoA_binding"/>
    <property type="match status" value="1"/>
</dbReference>
<evidence type="ECO:0000259" key="5">
    <source>
        <dbReference type="SMART" id="SM00881"/>
    </source>
</evidence>
<dbReference type="SUPFAM" id="SSF51735">
    <property type="entry name" value="NAD(P)-binding Rossmann-fold domains"/>
    <property type="match status" value="1"/>
</dbReference>
<dbReference type="PROSITE" id="PS01216">
    <property type="entry name" value="SUCCINYL_COA_LIG_1"/>
    <property type="match status" value="1"/>
</dbReference>
<name>A0A2K8KDQ2_9RHOB</name>
<dbReference type="GO" id="GO:0006099">
    <property type="term" value="P:tricarboxylic acid cycle"/>
    <property type="evidence" value="ECO:0007669"/>
    <property type="project" value="UniProtKB-KW"/>
</dbReference>
<dbReference type="InterPro" id="IPR005810">
    <property type="entry name" value="CoA_lig_alpha"/>
</dbReference>
<dbReference type="InterPro" id="IPR016102">
    <property type="entry name" value="Succinyl-CoA_synth-like"/>
</dbReference>
<dbReference type="GO" id="GO:0004775">
    <property type="term" value="F:succinate-CoA ligase (ADP-forming) activity"/>
    <property type="evidence" value="ECO:0007669"/>
    <property type="project" value="TreeGrafter"/>
</dbReference>
<evidence type="ECO:0000256" key="2">
    <source>
        <dbReference type="ARBA" id="ARBA00022598"/>
    </source>
</evidence>
<dbReference type="EMBL" id="CP024899">
    <property type="protein sequence ID" value="ATX67549.1"/>
    <property type="molecule type" value="Genomic_DNA"/>
</dbReference>
<accession>A0A2K8KDQ2</accession>
<dbReference type="PIRSF" id="PIRSF001553">
    <property type="entry name" value="SucCS_alpha"/>
    <property type="match status" value="1"/>
</dbReference>
<dbReference type="GO" id="GO:0000166">
    <property type="term" value="F:nucleotide binding"/>
    <property type="evidence" value="ECO:0007669"/>
    <property type="project" value="UniProtKB-KW"/>
</dbReference>
<dbReference type="InterPro" id="IPR033847">
    <property type="entry name" value="Citrt_syn/SCS-alpha_CS"/>
</dbReference>
<dbReference type="STRING" id="441209.GCA_001870665_03352"/>